<feature type="transmembrane region" description="Helical" evidence="2">
    <location>
        <begin position="113"/>
        <end position="135"/>
    </location>
</feature>
<dbReference type="RefSeq" id="WP_245817145.1">
    <property type="nucleotide sequence ID" value="NZ_FZOH01000004.1"/>
</dbReference>
<evidence type="ECO:0000313" key="4">
    <source>
        <dbReference type="EMBL" id="SNS41918.1"/>
    </source>
</evidence>
<organism evidence="4 5">
    <name type="scientific">Geodermatophilus saharensis</name>
    <dbReference type="NCBI Taxonomy" id="1137994"/>
    <lineage>
        <taxon>Bacteria</taxon>
        <taxon>Bacillati</taxon>
        <taxon>Actinomycetota</taxon>
        <taxon>Actinomycetes</taxon>
        <taxon>Geodermatophilales</taxon>
        <taxon>Geodermatophilaceae</taxon>
        <taxon>Geodermatophilus</taxon>
    </lineage>
</organism>
<feature type="transmembrane region" description="Helical" evidence="2">
    <location>
        <begin position="155"/>
        <end position="173"/>
    </location>
</feature>
<evidence type="ECO:0000256" key="1">
    <source>
        <dbReference type="SAM" id="MobiDB-lite"/>
    </source>
</evidence>
<evidence type="ECO:0000313" key="5">
    <source>
        <dbReference type="Proteomes" id="UP000198386"/>
    </source>
</evidence>
<keyword evidence="5" id="KW-1185">Reference proteome</keyword>
<feature type="region of interest" description="Disordered" evidence="1">
    <location>
        <begin position="1"/>
        <end position="21"/>
    </location>
</feature>
<feature type="transmembrane region" description="Helical" evidence="2">
    <location>
        <begin position="81"/>
        <end position="101"/>
    </location>
</feature>
<dbReference type="AlphaFoldDB" id="A0A239ECD0"/>
<reference evidence="5" key="1">
    <citation type="submission" date="2017-06" db="EMBL/GenBank/DDBJ databases">
        <authorList>
            <person name="Varghese N."/>
            <person name="Submissions S."/>
        </authorList>
    </citation>
    <scope>NUCLEOTIDE SEQUENCE [LARGE SCALE GENOMIC DNA]</scope>
    <source>
        <strain evidence="5">DSM 45423</strain>
    </source>
</reference>
<protein>
    <recommendedName>
        <fullName evidence="3">DUF4234 domain-containing protein</fullName>
    </recommendedName>
</protein>
<dbReference type="InterPro" id="IPR025328">
    <property type="entry name" value="DUF4234"/>
</dbReference>
<keyword evidence="2" id="KW-0812">Transmembrane</keyword>
<name>A0A239ECD0_9ACTN</name>
<dbReference type="Proteomes" id="UP000198386">
    <property type="component" value="Unassembled WGS sequence"/>
</dbReference>
<keyword evidence="2" id="KW-0472">Membrane</keyword>
<keyword evidence="2" id="KW-1133">Transmembrane helix</keyword>
<proteinExistence type="predicted"/>
<feature type="compositionally biased region" description="Low complexity" evidence="1">
    <location>
        <begin position="1"/>
        <end position="20"/>
    </location>
</feature>
<sequence length="189" mass="19602">MTTSPYPGASAQQPGAAPYPHYGQAPYGQAPYGQAPYGQAPYGQAPYGQGAGWTGQPMPPVPAGASFPPSGPIGRVRGTGVAILLTIVTFGIYSLVWYYSVHEEMKRHTGNGLGGGLALVIALFLGFVSPFVTSSEVGALYERAGRATPVSGATGLWYLPGVVILVGPIVWFVKTNGALNAYWRSLGAA</sequence>
<dbReference type="Pfam" id="PF14018">
    <property type="entry name" value="DUF4234"/>
    <property type="match status" value="1"/>
</dbReference>
<evidence type="ECO:0000259" key="3">
    <source>
        <dbReference type="Pfam" id="PF14018"/>
    </source>
</evidence>
<feature type="domain" description="DUF4234" evidence="3">
    <location>
        <begin position="77"/>
        <end position="180"/>
    </location>
</feature>
<accession>A0A239ECD0</accession>
<gene>
    <name evidence="4" type="ORF">SAMN04488107_2474</name>
</gene>
<evidence type="ECO:0000256" key="2">
    <source>
        <dbReference type="SAM" id="Phobius"/>
    </source>
</evidence>
<dbReference type="EMBL" id="FZOH01000004">
    <property type="protein sequence ID" value="SNS41918.1"/>
    <property type="molecule type" value="Genomic_DNA"/>
</dbReference>